<accession>A0ABP1PW46</accession>
<feature type="chain" id="PRO_5046733493" evidence="1">
    <location>
        <begin position="28"/>
        <end position="192"/>
    </location>
</feature>
<name>A0ABP1PW46_9HEXA</name>
<dbReference type="EMBL" id="CAXLJM020000007">
    <property type="protein sequence ID" value="CAL8073045.1"/>
    <property type="molecule type" value="Genomic_DNA"/>
</dbReference>
<gene>
    <name evidence="2" type="ORF">ODALV1_LOCUS2458</name>
</gene>
<evidence type="ECO:0000313" key="2">
    <source>
        <dbReference type="EMBL" id="CAL8073045.1"/>
    </source>
</evidence>
<organism evidence="2 3">
    <name type="scientific">Orchesella dallaii</name>
    <dbReference type="NCBI Taxonomy" id="48710"/>
    <lineage>
        <taxon>Eukaryota</taxon>
        <taxon>Metazoa</taxon>
        <taxon>Ecdysozoa</taxon>
        <taxon>Arthropoda</taxon>
        <taxon>Hexapoda</taxon>
        <taxon>Collembola</taxon>
        <taxon>Entomobryomorpha</taxon>
        <taxon>Entomobryoidea</taxon>
        <taxon>Orchesellidae</taxon>
        <taxon>Orchesellinae</taxon>
        <taxon>Orchesella</taxon>
    </lineage>
</organism>
<evidence type="ECO:0000256" key="1">
    <source>
        <dbReference type="SAM" id="SignalP"/>
    </source>
</evidence>
<feature type="signal peptide" evidence="1">
    <location>
        <begin position="1"/>
        <end position="27"/>
    </location>
</feature>
<proteinExistence type="predicted"/>
<reference evidence="2 3" key="1">
    <citation type="submission" date="2024-08" db="EMBL/GenBank/DDBJ databases">
        <authorList>
            <person name="Cucini C."/>
            <person name="Frati F."/>
        </authorList>
    </citation>
    <scope>NUCLEOTIDE SEQUENCE [LARGE SCALE GENOMIC DNA]</scope>
</reference>
<evidence type="ECO:0000313" key="3">
    <source>
        <dbReference type="Proteomes" id="UP001642540"/>
    </source>
</evidence>
<keyword evidence="1" id="KW-0732">Signal</keyword>
<keyword evidence="3" id="KW-1185">Reference proteome</keyword>
<comment type="caution">
    <text evidence="2">The sequence shown here is derived from an EMBL/GenBank/DDBJ whole genome shotgun (WGS) entry which is preliminary data.</text>
</comment>
<dbReference type="Proteomes" id="UP001642540">
    <property type="component" value="Unassembled WGS sequence"/>
</dbReference>
<protein>
    <submittedName>
        <fullName evidence="2">Uncharacterized protein</fullName>
    </submittedName>
</protein>
<sequence>MMMRGTLQWAVGLSFLICISLLNGADSQDNPCAYTLCIMDTTCISIPDEENCISPESCEMKARCIPTGAPNSYSPSGETCGEETCELGSVCRLVKKDCRRGRPCYPTLSCVRFPGMPTKDQNKDSYQYTTVGGTRPQMSCSNIKCKNGTVCAMEQDCTDVKYPSEETCPLLPVCKNSIKENHEVDSELADVQ</sequence>